<dbReference type="SUPFAM" id="SSF56801">
    <property type="entry name" value="Acetyl-CoA synthetase-like"/>
    <property type="match status" value="1"/>
</dbReference>
<dbReference type="Gene3D" id="3.30.530.20">
    <property type="match status" value="1"/>
</dbReference>
<evidence type="ECO:0000256" key="2">
    <source>
        <dbReference type="ARBA" id="ARBA00022598"/>
    </source>
</evidence>
<dbReference type="Pfam" id="PF13193">
    <property type="entry name" value="AMP-binding_C"/>
    <property type="match status" value="1"/>
</dbReference>
<comment type="similarity">
    <text evidence="1">Belongs to the ATP-dependent AMP-binding enzyme family.</text>
</comment>
<dbReference type="Gene3D" id="3.40.50.12780">
    <property type="entry name" value="N-terminal domain of ligase-like"/>
    <property type="match status" value="1"/>
</dbReference>
<evidence type="ECO:0000256" key="1">
    <source>
        <dbReference type="ARBA" id="ARBA00006432"/>
    </source>
</evidence>
<dbReference type="Gene3D" id="3.30.300.30">
    <property type="match status" value="1"/>
</dbReference>
<dbReference type="InterPro" id="IPR019587">
    <property type="entry name" value="Polyketide_cyclase/dehydratase"/>
</dbReference>
<dbReference type="AlphaFoldDB" id="A0A8J7KFV7"/>
<dbReference type="EMBL" id="JADOUF010000001">
    <property type="protein sequence ID" value="MBG6134209.1"/>
    <property type="molecule type" value="Genomic_DNA"/>
</dbReference>
<feature type="domain" description="AMP-dependent synthetase/ligase" evidence="3">
    <location>
        <begin position="166"/>
        <end position="498"/>
    </location>
</feature>
<protein>
    <submittedName>
        <fullName evidence="5">Long-chain acyl-CoA synthetase</fullName>
        <ecNumber evidence="5">6.2.1.3</ecNumber>
    </submittedName>
</protein>
<dbReference type="EC" id="6.2.1.3" evidence="5"/>
<sequence>MRIEQRAVVRAPAELAYRLVEDVTLWARWFEPAVHAATVGRGPGGDTVRRWALRGGDLHAWTSTRRLDPAGGWLTFDQLEPPAPLAAMGGEWRFTARADGTTLVEVSHEFRLLGGDPTQIAERTRAQSQRQLDALTAAAERWAGLDDVELARLAFPTDLPIDAVLRHTAARVPDRAAIVTPAGTVTYAELDDRVSRTAGFLTALGPQATVAVTPVLGLGFPLVLYGASRAGHTTLTVKMALTGADLAAFLTENGVRAAFLTRAQLAGLPEVPGLEAYPVDEIPAGEPTPGRGDPATVAYVHFTHGTTGAPKPIELTHRNLVANAAQTAQVHELDQLDIVLNHLPVYHNMHLNGAVWAGATQVLCVDPDPAAAIAMANAHRVRCLYAQPGQLARLAADPRLSTFHLDTVEVIRTGGTDLRPAVATALSERFGVPVIQGYGMVETAALTHSDRRARPTVGSVGPAVPGTECRIVDVDTREPLGPGTPGEVLVRGPQVAAGRVDADGWLATGDLGHVDDIGTLTLVDRLGDVFKVGNELVSPTEIERVLLDHPDVHECAVVGYPDDILGQVPYALIVQSPPDPDRLAELLESANKLLPAHQRLHSVSAVDAIPGARFGKIHRRELRDRIAPTPQGEQ</sequence>
<dbReference type="SUPFAM" id="SSF55961">
    <property type="entry name" value="Bet v1-like"/>
    <property type="match status" value="1"/>
</dbReference>
<keyword evidence="2 5" id="KW-0436">Ligase</keyword>
<accession>A0A8J7KFV7</accession>
<dbReference type="CDD" id="cd08861">
    <property type="entry name" value="OtcD1_ARO-CYC_like"/>
    <property type="match status" value="1"/>
</dbReference>
<comment type="caution">
    <text evidence="5">The sequence shown here is derived from an EMBL/GenBank/DDBJ whole genome shotgun (WGS) entry which is preliminary data.</text>
</comment>
<proteinExistence type="inferred from homology"/>
<dbReference type="InterPro" id="IPR025110">
    <property type="entry name" value="AMP-bd_C"/>
</dbReference>
<evidence type="ECO:0000313" key="6">
    <source>
        <dbReference type="Proteomes" id="UP000622552"/>
    </source>
</evidence>
<dbReference type="InterPro" id="IPR042099">
    <property type="entry name" value="ANL_N_sf"/>
</dbReference>
<evidence type="ECO:0000259" key="4">
    <source>
        <dbReference type="Pfam" id="PF13193"/>
    </source>
</evidence>
<dbReference type="PANTHER" id="PTHR24096:SF149">
    <property type="entry name" value="AMP-BINDING DOMAIN-CONTAINING PROTEIN-RELATED"/>
    <property type="match status" value="1"/>
</dbReference>
<dbReference type="Proteomes" id="UP000622552">
    <property type="component" value="Unassembled WGS sequence"/>
</dbReference>
<evidence type="ECO:0000313" key="5">
    <source>
        <dbReference type="EMBL" id="MBG6134209.1"/>
    </source>
</evidence>
<dbReference type="PANTHER" id="PTHR24096">
    <property type="entry name" value="LONG-CHAIN-FATTY-ACID--COA LIGASE"/>
    <property type="match status" value="1"/>
</dbReference>
<dbReference type="RefSeq" id="WP_197001471.1">
    <property type="nucleotide sequence ID" value="NZ_BONS01000034.1"/>
</dbReference>
<keyword evidence="6" id="KW-1185">Reference proteome</keyword>
<evidence type="ECO:0000259" key="3">
    <source>
        <dbReference type="Pfam" id="PF00501"/>
    </source>
</evidence>
<dbReference type="InterPro" id="IPR023393">
    <property type="entry name" value="START-like_dom_sf"/>
</dbReference>
<name>A0A8J7KFV7_9ACTN</name>
<dbReference type="Pfam" id="PF10604">
    <property type="entry name" value="Polyketide_cyc2"/>
    <property type="match status" value="1"/>
</dbReference>
<organism evidence="5 6">
    <name type="scientific">Longispora fulva</name>
    <dbReference type="NCBI Taxonomy" id="619741"/>
    <lineage>
        <taxon>Bacteria</taxon>
        <taxon>Bacillati</taxon>
        <taxon>Actinomycetota</taxon>
        <taxon>Actinomycetes</taxon>
        <taxon>Micromonosporales</taxon>
        <taxon>Micromonosporaceae</taxon>
        <taxon>Longispora</taxon>
    </lineage>
</organism>
<dbReference type="InterPro" id="IPR000873">
    <property type="entry name" value="AMP-dep_synth/lig_dom"/>
</dbReference>
<dbReference type="InterPro" id="IPR045851">
    <property type="entry name" value="AMP-bd_C_sf"/>
</dbReference>
<reference evidence="5" key="1">
    <citation type="submission" date="2020-11" db="EMBL/GenBank/DDBJ databases">
        <title>Sequencing the genomes of 1000 actinobacteria strains.</title>
        <authorList>
            <person name="Klenk H.-P."/>
        </authorList>
    </citation>
    <scope>NUCLEOTIDE SEQUENCE</scope>
    <source>
        <strain evidence="5">DSM 45356</strain>
    </source>
</reference>
<gene>
    <name evidence="5" type="ORF">IW245_000403</name>
</gene>
<feature type="domain" description="AMP-binding enzyme C-terminal" evidence="4">
    <location>
        <begin position="541"/>
        <end position="616"/>
    </location>
</feature>
<dbReference type="Pfam" id="PF00501">
    <property type="entry name" value="AMP-binding"/>
    <property type="match status" value="1"/>
</dbReference>
<dbReference type="GO" id="GO:0004467">
    <property type="term" value="F:long-chain fatty acid-CoA ligase activity"/>
    <property type="evidence" value="ECO:0007669"/>
    <property type="project" value="UniProtKB-EC"/>
</dbReference>